<organism evidence="1 2">
    <name type="scientific">Inquilinus limosus</name>
    <dbReference type="NCBI Taxonomy" id="171674"/>
    <lineage>
        <taxon>Bacteria</taxon>
        <taxon>Pseudomonadati</taxon>
        <taxon>Pseudomonadota</taxon>
        <taxon>Alphaproteobacteria</taxon>
        <taxon>Rhodospirillales</taxon>
        <taxon>Rhodospirillaceae</taxon>
        <taxon>Inquilinus</taxon>
    </lineage>
</organism>
<reference evidence="1" key="1">
    <citation type="submission" date="2020-06" db="EMBL/GenBank/DDBJ databases">
        <title>Stable isotope informed genome-resolved metagenomics uncovers potential trophic interactions in rhizosphere soil.</title>
        <authorList>
            <person name="Starr E.P."/>
            <person name="Shi S."/>
            <person name="Blazewicz S.J."/>
            <person name="Koch B.J."/>
            <person name="Probst A.J."/>
            <person name="Hungate B.A."/>
            <person name="Pett-Ridge J."/>
            <person name="Firestone M.K."/>
            <person name="Banfield J.F."/>
        </authorList>
    </citation>
    <scope>NUCLEOTIDE SEQUENCE</scope>
    <source>
        <strain evidence="1">YM_69_17</strain>
    </source>
</reference>
<protein>
    <submittedName>
        <fullName evidence="1">DUF3313 domain-containing protein</fullName>
    </submittedName>
</protein>
<evidence type="ECO:0000313" key="1">
    <source>
        <dbReference type="EMBL" id="MBW8728882.1"/>
    </source>
</evidence>
<evidence type="ECO:0000313" key="2">
    <source>
        <dbReference type="Proteomes" id="UP000700706"/>
    </source>
</evidence>
<gene>
    <name evidence="1" type="ORF">JF625_27510</name>
</gene>
<dbReference type="EMBL" id="JAEKLZ010000463">
    <property type="protein sequence ID" value="MBW8728882.1"/>
    <property type="molecule type" value="Genomic_DNA"/>
</dbReference>
<comment type="caution">
    <text evidence="1">The sequence shown here is derived from an EMBL/GenBank/DDBJ whole genome shotgun (WGS) entry which is preliminary data.</text>
</comment>
<proteinExistence type="predicted"/>
<sequence>MNESIPLLRAARGLTAGRLSLAAIALALAGCGSAAPVAYSGIASSAQLAPNPQDDHIPFRYATPVDWRGYNRIIIDPIVVYRGPDNQFGDLSEADKAELAHAMQMAFVEKLRTRFALAADPAPGTLRLRLTLTGASASTPVLSTVSRVDIGGGLYNGVQAVRGGEGLFTGAVIYAAEIYDAPTGRLLNAFVSKQYPGSMNIGATFGSLDAAKTGLEKGADALVAQLK</sequence>
<dbReference type="InterPro" id="IPR021747">
    <property type="entry name" value="DUF3313"/>
</dbReference>
<dbReference type="Proteomes" id="UP000700706">
    <property type="component" value="Unassembled WGS sequence"/>
</dbReference>
<accession>A0A952FQI1</accession>
<dbReference type="AlphaFoldDB" id="A0A952FQI1"/>
<dbReference type="Pfam" id="PF11769">
    <property type="entry name" value="DUF3313"/>
    <property type="match status" value="1"/>
</dbReference>
<name>A0A952FQI1_9PROT</name>